<evidence type="ECO:0000313" key="2">
    <source>
        <dbReference type="Proteomes" id="UP000196573"/>
    </source>
</evidence>
<organism evidence="1 2">
    <name type="scientific">Parendozoicomonas haliclonae</name>
    <dbReference type="NCBI Taxonomy" id="1960125"/>
    <lineage>
        <taxon>Bacteria</taxon>
        <taxon>Pseudomonadati</taxon>
        <taxon>Pseudomonadota</taxon>
        <taxon>Gammaproteobacteria</taxon>
        <taxon>Oceanospirillales</taxon>
        <taxon>Endozoicomonadaceae</taxon>
        <taxon>Parendozoicomonas</taxon>
    </lineage>
</organism>
<accession>A0A1X7AER5</accession>
<keyword evidence="2" id="KW-1185">Reference proteome</keyword>
<sequence>MQAIQQGMTATGFNGAGFENGQQALPAEGLQNGRLITVTSPDQRASVAKGACRIISKEDRENLEFYKKGINHFCMVLGEYDDDEHSTYHQKPREYYSKQLEFYYNKTWALEDKLGL</sequence>
<reference evidence="1 2" key="1">
    <citation type="submission" date="2017-03" db="EMBL/GenBank/DDBJ databases">
        <authorList>
            <person name="Afonso C.L."/>
            <person name="Miller P.J."/>
            <person name="Scott M.A."/>
            <person name="Spackman E."/>
            <person name="Goraichik I."/>
            <person name="Dimitrov K.M."/>
            <person name="Suarez D.L."/>
            <person name="Swayne D.E."/>
        </authorList>
    </citation>
    <scope>NUCLEOTIDE SEQUENCE [LARGE SCALE GENOMIC DNA]</scope>
    <source>
        <strain evidence="1">SB41UT1</strain>
    </source>
</reference>
<evidence type="ECO:0000313" key="1">
    <source>
        <dbReference type="EMBL" id="SMA35323.1"/>
    </source>
</evidence>
<dbReference type="EMBL" id="FWPT01000001">
    <property type="protein sequence ID" value="SMA35323.1"/>
    <property type="molecule type" value="Genomic_DNA"/>
</dbReference>
<gene>
    <name evidence="1" type="ORF">EHSB41UT_00518</name>
</gene>
<dbReference type="RefSeq" id="WP_133060366.1">
    <property type="nucleotide sequence ID" value="NZ_CBCSCN010000004.1"/>
</dbReference>
<dbReference type="Proteomes" id="UP000196573">
    <property type="component" value="Unassembled WGS sequence"/>
</dbReference>
<protein>
    <submittedName>
        <fullName evidence="1">Uncharacterized protein</fullName>
    </submittedName>
</protein>
<proteinExistence type="predicted"/>
<name>A0A1X7AER5_9GAMM</name>
<dbReference type="AlphaFoldDB" id="A0A1X7AER5"/>